<evidence type="ECO:0000256" key="6">
    <source>
        <dbReference type="ARBA" id="ARBA00023136"/>
    </source>
</evidence>
<evidence type="ECO:0000256" key="2">
    <source>
        <dbReference type="ARBA" id="ARBA00022692"/>
    </source>
</evidence>
<dbReference type="PANTHER" id="PTHR24221:SF646">
    <property type="entry name" value="HAEMOLYSIN SECRETION ATP-BINDING PROTEIN"/>
    <property type="match status" value="1"/>
</dbReference>
<dbReference type="InterPro" id="IPR003593">
    <property type="entry name" value="AAA+_ATPase"/>
</dbReference>
<proteinExistence type="predicted"/>
<dbReference type="SMART" id="SM00382">
    <property type="entry name" value="AAA"/>
    <property type="match status" value="1"/>
</dbReference>
<feature type="transmembrane region" description="Helical" evidence="7">
    <location>
        <begin position="173"/>
        <end position="190"/>
    </location>
</feature>
<feature type="transmembrane region" description="Helical" evidence="7">
    <location>
        <begin position="71"/>
        <end position="95"/>
    </location>
</feature>
<dbReference type="GO" id="GO:0005886">
    <property type="term" value="C:plasma membrane"/>
    <property type="evidence" value="ECO:0007669"/>
    <property type="project" value="UniProtKB-SubCell"/>
</dbReference>
<dbReference type="Gene3D" id="3.40.50.300">
    <property type="entry name" value="P-loop containing nucleotide triphosphate hydrolases"/>
    <property type="match status" value="1"/>
</dbReference>
<keyword evidence="6 7" id="KW-0472">Membrane</keyword>
<evidence type="ECO:0000256" key="7">
    <source>
        <dbReference type="SAM" id="Phobius"/>
    </source>
</evidence>
<dbReference type="PANTHER" id="PTHR24221">
    <property type="entry name" value="ATP-BINDING CASSETTE SUB-FAMILY B"/>
    <property type="match status" value="1"/>
</dbReference>
<feature type="transmembrane region" description="Helical" evidence="7">
    <location>
        <begin position="266"/>
        <end position="286"/>
    </location>
</feature>
<keyword evidence="2 7" id="KW-0812">Transmembrane</keyword>
<dbReference type="InterPro" id="IPR003439">
    <property type="entry name" value="ABC_transporter-like_ATP-bd"/>
</dbReference>
<accession>A0A6G9YHW8</accession>
<dbReference type="Proteomes" id="UP000503540">
    <property type="component" value="Chromosome"/>
</dbReference>
<dbReference type="SUPFAM" id="SSF90123">
    <property type="entry name" value="ABC transporter transmembrane region"/>
    <property type="match status" value="1"/>
</dbReference>
<keyword evidence="4 10" id="KW-0067">ATP-binding</keyword>
<evidence type="ECO:0000259" key="8">
    <source>
        <dbReference type="PROSITE" id="PS50893"/>
    </source>
</evidence>
<evidence type="ECO:0000256" key="1">
    <source>
        <dbReference type="ARBA" id="ARBA00004651"/>
    </source>
</evidence>
<protein>
    <submittedName>
        <fullName evidence="10">ATP-binding cassette domain-containing protein</fullName>
    </submittedName>
</protein>
<keyword evidence="3" id="KW-0547">Nucleotide-binding</keyword>
<feature type="transmembrane region" description="Helical" evidence="7">
    <location>
        <begin position="147"/>
        <end position="167"/>
    </location>
</feature>
<dbReference type="GO" id="GO:0140359">
    <property type="term" value="F:ABC-type transporter activity"/>
    <property type="evidence" value="ECO:0007669"/>
    <property type="project" value="InterPro"/>
</dbReference>
<dbReference type="KEGG" id="nah:F5544_24525"/>
<keyword evidence="11" id="KW-1185">Reference proteome</keyword>
<gene>
    <name evidence="10" type="ORF">F5544_24525</name>
</gene>
<dbReference type="SUPFAM" id="SSF52540">
    <property type="entry name" value="P-loop containing nucleoside triphosphate hydrolases"/>
    <property type="match status" value="1"/>
</dbReference>
<feature type="domain" description="ABC transporter" evidence="8">
    <location>
        <begin position="350"/>
        <end position="588"/>
    </location>
</feature>
<dbReference type="PROSITE" id="PS50893">
    <property type="entry name" value="ABC_TRANSPORTER_2"/>
    <property type="match status" value="1"/>
</dbReference>
<dbReference type="GO" id="GO:0016887">
    <property type="term" value="F:ATP hydrolysis activity"/>
    <property type="evidence" value="ECO:0007669"/>
    <property type="project" value="InterPro"/>
</dbReference>
<sequence length="595" mass="64148">MEGSRRLSVRDLGRLYSFSLVLAWRADRRLVSAALVLAAAGAAGTGAGLLVARTALHHLMGATTAANPAGLAVSTVVLLALGSLGAALTQVNSAVSRLLSIKIERSALRAVVAAATSAPLEDFEGPEFHNRVERAVTAARSSVPMTLTTVITGLRTVVLLLAIAVPLLRVSPWVLPIIAAAAAPAVRVALARRRATYALAVELTENTRTRNYLRQLLTGRDEAKELRAFDTAHLLWGRLDHCYQQYLHQQATLLRHYTWREIRARLLSDAIVAAGVAIMMVLTASGHLDTATALTGLAAMYLLSGQVRSTAAMVGGAGTSMLFMNDLRSFLGTDTSLAEPAAVTTQFTEITADNLWFTYPCSNVPALQGVSVRLAAGQVIALVGDNGSGKTTLAKLLAGLYRPTGGTLRLDGHTVTDSATLRNVCAVLFQDYQRYKLSAADNIGLGRPPDIDNQHRIHTAATQAGAAAFIDTLPHRYHTQLSAEYTDGTDLSMGQWQRISLARAFFRDAPLIVLDEPTAALDPRAEADLFTTLRTLCHDRTVLLISHRFSSVRTADHIYVLHHGHIIEQGTHQQLIDHNGHYADMYRAQANAYLD</sequence>
<keyword evidence="5 7" id="KW-1133">Transmembrane helix</keyword>
<name>A0A6G9YHW8_9NOCA</name>
<organism evidence="10 11">
    <name type="scientific">Nocardia arthritidis</name>
    <dbReference type="NCBI Taxonomy" id="228602"/>
    <lineage>
        <taxon>Bacteria</taxon>
        <taxon>Bacillati</taxon>
        <taxon>Actinomycetota</taxon>
        <taxon>Actinomycetes</taxon>
        <taxon>Mycobacteriales</taxon>
        <taxon>Nocardiaceae</taxon>
        <taxon>Nocardia</taxon>
    </lineage>
</organism>
<comment type="subcellular location">
    <subcellularLocation>
        <location evidence="1">Cell membrane</location>
        <topology evidence="1">Multi-pass membrane protein</topology>
    </subcellularLocation>
</comment>
<dbReference type="Gene3D" id="1.20.1560.10">
    <property type="entry name" value="ABC transporter type 1, transmembrane domain"/>
    <property type="match status" value="1"/>
</dbReference>
<dbReference type="AlphaFoldDB" id="A0A6G9YHW8"/>
<dbReference type="PROSITE" id="PS50929">
    <property type="entry name" value="ABC_TM1F"/>
    <property type="match status" value="1"/>
</dbReference>
<dbReference type="GO" id="GO:0005524">
    <property type="term" value="F:ATP binding"/>
    <property type="evidence" value="ECO:0007669"/>
    <property type="project" value="UniProtKB-KW"/>
</dbReference>
<feature type="domain" description="ABC transmembrane type-1" evidence="9">
    <location>
        <begin position="33"/>
        <end position="319"/>
    </location>
</feature>
<dbReference type="Pfam" id="PF00005">
    <property type="entry name" value="ABC_tran"/>
    <property type="match status" value="1"/>
</dbReference>
<dbReference type="EMBL" id="CP046172">
    <property type="protein sequence ID" value="QIS12760.1"/>
    <property type="molecule type" value="Genomic_DNA"/>
</dbReference>
<feature type="transmembrane region" description="Helical" evidence="7">
    <location>
        <begin position="30"/>
        <end position="51"/>
    </location>
</feature>
<dbReference type="GO" id="GO:0034040">
    <property type="term" value="F:ATPase-coupled lipid transmembrane transporter activity"/>
    <property type="evidence" value="ECO:0007669"/>
    <property type="project" value="TreeGrafter"/>
</dbReference>
<dbReference type="InterPro" id="IPR011527">
    <property type="entry name" value="ABC1_TM_dom"/>
</dbReference>
<dbReference type="RefSeq" id="WP_167475392.1">
    <property type="nucleotide sequence ID" value="NZ_CP046172.1"/>
</dbReference>
<evidence type="ECO:0000256" key="5">
    <source>
        <dbReference type="ARBA" id="ARBA00022989"/>
    </source>
</evidence>
<evidence type="ECO:0000256" key="3">
    <source>
        <dbReference type="ARBA" id="ARBA00022741"/>
    </source>
</evidence>
<evidence type="ECO:0000256" key="4">
    <source>
        <dbReference type="ARBA" id="ARBA00022840"/>
    </source>
</evidence>
<reference evidence="10 11" key="1">
    <citation type="journal article" date="2019" name="ACS Chem. Biol.">
        <title>Identification and Mobilization of a Cryptic Antibiotic Biosynthesis Gene Locus from a Human-Pathogenic Nocardia Isolate.</title>
        <authorList>
            <person name="Herisse M."/>
            <person name="Ishida K."/>
            <person name="Porter J.L."/>
            <person name="Howden B."/>
            <person name="Hertweck C."/>
            <person name="Stinear T.P."/>
            <person name="Pidot S.J."/>
        </authorList>
    </citation>
    <scope>NUCLEOTIDE SEQUENCE [LARGE SCALE GENOMIC DNA]</scope>
    <source>
        <strain evidence="10 11">AUSMDU00012717</strain>
    </source>
</reference>
<dbReference type="InterPro" id="IPR039421">
    <property type="entry name" value="Type_1_exporter"/>
</dbReference>
<evidence type="ECO:0000313" key="11">
    <source>
        <dbReference type="Proteomes" id="UP000503540"/>
    </source>
</evidence>
<dbReference type="InterPro" id="IPR036640">
    <property type="entry name" value="ABC1_TM_sf"/>
</dbReference>
<dbReference type="InterPro" id="IPR027417">
    <property type="entry name" value="P-loop_NTPase"/>
</dbReference>
<evidence type="ECO:0000313" key="10">
    <source>
        <dbReference type="EMBL" id="QIS12760.1"/>
    </source>
</evidence>
<evidence type="ECO:0000259" key="9">
    <source>
        <dbReference type="PROSITE" id="PS50929"/>
    </source>
</evidence>